<dbReference type="Gene3D" id="3.30.559.30">
    <property type="entry name" value="Nonribosomal peptide synthetase, condensation domain"/>
    <property type="match status" value="1"/>
</dbReference>
<dbReference type="AlphaFoldDB" id="B9XAN9"/>
<dbReference type="PANTHER" id="PTHR45527">
    <property type="entry name" value="NONRIBOSOMAL PEPTIDE SYNTHETASE"/>
    <property type="match status" value="1"/>
</dbReference>
<dbReference type="Gene3D" id="3.30.559.10">
    <property type="entry name" value="Chloramphenicol acetyltransferase-like domain"/>
    <property type="match status" value="1"/>
</dbReference>
<dbReference type="GO" id="GO:0003824">
    <property type="term" value="F:catalytic activity"/>
    <property type="evidence" value="ECO:0007669"/>
    <property type="project" value="InterPro"/>
</dbReference>
<keyword evidence="6" id="KW-1185">Reference proteome</keyword>
<dbReference type="GO" id="GO:0031177">
    <property type="term" value="F:phosphopantetheine binding"/>
    <property type="evidence" value="ECO:0007669"/>
    <property type="project" value="InterPro"/>
</dbReference>
<sequence length="584" mass="66715">MLEPDDSAISALIDPQAATLNYPASYSQERLWFVQQLEPQSATYNLPAVSRVRGHIDVPALEQSLNEIIHRHQVLRTSFKLVGNELRQLVAPQINFRVRTIDLQFHAREEREADLQHLVRVEVRQPFLLSHPVLLRATVINMDEGDHVLIIVLHHIAADGWSFGIFSWELETLYASFVANEPSPLRPLRMQFGEYSSWERQEVQSERFRTQLQFWRNQLEGELPAWQIRPDRPRPIRQTFNGATIYMEIPHDLCSPMKTLCHQQRVTPFILLLSIFQVMLHGWSGHTDMVVGTPAINRNREELERLIGFLLNMLVLRVNAHGNPTFWEFLGRVKEIVLSATAHQEVPFEKVLEEMRPQQGSSRNPFVQVVFTFQRGPIHLRLPGLECHPIFVDSNTAKVDLFVEWWEAGKGLQGRIEYNTDLFEAETIRQLASLFPPVLAAAVANPDRQLSELAAMMPARANPPEGRNLNPSPPINRRVDANSHKPLNQEAPALRGSIEKSLTNIWERVLGMEGINRQDNFFELGGHSLLVMQVVVRVRAAFKVNLPMELPFEVPTIAGLAEVIEKMLIAEIDSLGDEDANRML</sequence>
<evidence type="ECO:0000313" key="6">
    <source>
        <dbReference type="Proteomes" id="UP000003688"/>
    </source>
</evidence>
<protein>
    <submittedName>
        <fullName evidence="5">Condensation domain protein</fullName>
    </submittedName>
</protein>
<dbReference type="STRING" id="320771.Cflav_PD5709"/>
<dbReference type="EMBL" id="ABOX02000002">
    <property type="protein sequence ID" value="EEF63074.1"/>
    <property type="molecule type" value="Genomic_DNA"/>
</dbReference>
<comment type="cofactor">
    <cofactor evidence="1">
        <name>pantetheine 4'-phosphate</name>
        <dbReference type="ChEBI" id="CHEBI:47942"/>
    </cofactor>
</comment>
<gene>
    <name evidence="5" type="ORF">Cflav_PD5709</name>
</gene>
<dbReference type="InterPro" id="IPR009081">
    <property type="entry name" value="PP-bd_ACP"/>
</dbReference>
<dbReference type="PROSITE" id="PS00012">
    <property type="entry name" value="PHOSPHOPANTETHEINE"/>
    <property type="match status" value="1"/>
</dbReference>
<dbReference type="RefSeq" id="WP_007412887.1">
    <property type="nucleotide sequence ID" value="NZ_ABOX02000002.1"/>
</dbReference>
<dbReference type="SMART" id="SM00823">
    <property type="entry name" value="PKS_PP"/>
    <property type="match status" value="1"/>
</dbReference>
<dbReference type="Pfam" id="PF00668">
    <property type="entry name" value="Condensation"/>
    <property type="match status" value="1"/>
</dbReference>
<evidence type="ECO:0000313" key="5">
    <source>
        <dbReference type="EMBL" id="EEF63074.1"/>
    </source>
</evidence>
<dbReference type="InterPro" id="IPR036736">
    <property type="entry name" value="ACP-like_sf"/>
</dbReference>
<dbReference type="PROSITE" id="PS50075">
    <property type="entry name" value="CARRIER"/>
    <property type="match status" value="1"/>
</dbReference>
<dbReference type="PANTHER" id="PTHR45527:SF1">
    <property type="entry name" value="FATTY ACID SYNTHASE"/>
    <property type="match status" value="1"/>
</dbReference>
<dbReference type="GO" id="GO:0044550">
    <property type="term" value="P:secondary metabolite biosynthetic process"/>
    <property type="evidence" value="ECO:0007669"/>
    <property type="project" value="TreeGrafter"/>
</dbReference>
<accession>B9XAN9</accession>
<dbReference type="SUPFAM" id="SSF47336">
    <property type="entry name" value="ACP-like"/>
    <property type="match status" value="1"/>
</dbReference>
<dbReference type="Gene3D" id="1.10.1200.10">
    <property type="entry name" value="ACP-like"/>
    <property type="match status" value="1"/>
</dbReference>
<keyword evidence="2" id="KW-0596">Phosphopantetheine</keyword>
<dbReference type="InterPro" id="IPR023213">
    <property type="entry name" value="CAT-like_dom_sf"/>
</dbReference>
<evidence type="ECO:0000256" key="3">
    <source>
        <dbReference type="ARBA" id="ARBA00022553"/>
    </source>
</evidence>
<dbReference type="InterPro" id="IPR001242">
    <property type="entry name" value="Condensation_dom"/>
</dbReference>
<dbReference type="CDD" id="cd19531">
    <property type="entry name" value="LCL_NRPS-like"/>
    <property type="match status" value="1"/>
</dbReference>
<evidence type="ECO:0000256" key="2">
    <source>
        <dbReference type="ARBA" id="ARBA00022450"/>
    </source>
</evidence>
<dbReference type="OrthoDB" id="51171at2"/>
<dbReference type="InterPro" id="IPR006162">
    <property type="entry name" value="Ppantetheine_attach_site"/>
</dbReference>
<evidence type="ECO:0000256" key="1">
    <source>
        <dbReference type="ARBA" id="ARBA00001957"/>
    </source>
</evidence>
<name>B9XAN9_PEDPL</name>
<dbReference type="Pfam" id="PF00550">
    <property type="entry name" value="PP-binding"/>
    <property type="match status" value="1"/>
</dbReference>
<dbReference type="Proteomes" id="UP000003688">
    <property type="component" value="Unassembled WGS sequence"/>
</dbReference>
<reference evidence="5 6" key="1">
    <citation type="journal article" date="2011" name="J. Bacteriol.">
        <title>Genome sequence of 'Pedosphaera parvula' Ellin514, an aerobic Verrucomicrobial isolate from pasture soil.</title>
        <authorList>
            <person name="Kant R."/>
            <person name="van Passel M.W."/>
            <person name="Sangwan P."/>
            <person name="Palva A."/>
            <person name="Lucas S."/>
            <person name="Copeland A."/>
            <person name="Lapidus A."/>
            <person name="Glavina Del Rio T."/>
            <person name="Dalin E."/>
            <person name="Tice H."/>
            <person name="Bruce D."/>
            <person name="Goodwin L."/>
            <person name="Pitluck S."/>
            <person name="Chertkov O."/>
            <person name="Larimer F.W."/>
            <person name="Land M.L."/>
            <person name="Hauser L."/>
            <person name="Brettin T.S."/>
            <person name="Detter J.C."/>
            <person name="Han S."/>
            <person name="de Vos W.M."/>
            <person name="Janssen P.H."/>
            <person name="Smidt H."/>
        </authorList>
    </citation>
    <scope>NUCLEOTIDE SEQUENCE [LARGE SCALE GENOMIC DNA]</scope>
    <source>
        <strain evidence="5 6">Ellin514</strain>
    </source>
</reference>
<dbReference type="InterPro" id="IPR020806">
    <property type="entry name" value="PKS_PP-bd"/>
</dbReference>
<dbReference type="GO" id="GO:0005829">
    <property type="term" value="C:cytosol"/>
    <property type="evidence" value="ECO:0007669"/>
    <property type="project" value="TreeGrafter"/>
</dbReference>
<organism evidence="5 6">
    <name type="scientific">Pedosphaera parvula (strain Ellin514)</name>
    <dbReference type="NCBI Taxonomy" id="320771"/>
    <lineage>
        <taxon>Bacteria</taxon>
        <taxon>Pseudomonadati</taxon>
        <taxon>Verrucomicrobiota</taxon>
        <taxon>Pedosphaerae</taxon>
        <taxon>Pedosphaerales</taxon>
        <taxon>Pedosphaeraceae</taxon>
        <taxon>Pedosphaera</taxon>
    </lineage>
</organism>
<keyword evidence="3" id="KW-0597">Phosphoprotein</keyword>
<dbReference type="GO" id="GO:0043041">
    <property type="term" value="P:amino acid activation for nonribosomal peptide biosynthetic process"/>
    <property type="evidence" value="ECO:0007669"/>
    <property type="project" value="TreeGrafter"/>
</dbReference>
<comment type="caution">
    <text evidence="5">The sequence shown here is derived from an EMBL/GenBank/DDBJ whole genome shotgun (WGS) entry which is preliminary data.</text>
</comment>
<feature type="domain" description="Carrier" evidence="4">
    <location>
        <begin position="493"/>
        <end position="568"/>
    </location>
</feature>
<evidence type="ECO:0000259" key="4">
    <source>
        <dbReference type="PROSITE" id="PS50075"/>
    </source>
</evidence>
<proteinExistence type="predicted"/>
<dbReference type="FunFam" id="1.10.1200.10:FF:000005">
    <property type="entry name" value="Nonribosomal peptide synthetase 1"/>
    <property type="match status" value="1"/>
</dbReference>
<dbReference type="SUPFAM" id="SSF52777">
    <property type="entry name" value="CoA-dependent acyltransferases"/>
    <property type="match status" value="2"/>
</dbReference>